<evidence type="ECO:0000256" key="1">
    <source>
        <dbReference type="SAM" id="MobiDB-lite"/>
    </source>
</evidence>
<accession>A0A8H6VNL9</accession>
<keyword evidence="4" id="KW-1185">Reference proteome</keyword>
<keyword evidence="2" id="KW-1133">Transmembrane helix</keyword>
<dbReference type="AlphaFoldDB" id="A0A8H6VNL9"/>
<feature type="region of interest" description="Disordered" evidence="1">
    <location>
        <begin position="1"/>
        <end position="38"/>
    </location>
</feature>
<sequence length="256" mass="27258">MLLTAADDKKKSHADSSLVESGDSDAPPRYSSGRSADDHLHVVGDHKGAAAAAPEAQAGRAPVALEAEDAYAAPVPVPEGWTKTLMWAFSVAILVSIPPAIAFLGLIVRTVVAYSDTVNHALATLLVAPVLHLIGVPFILRSMRHIAFASSMSEMKSPGRRAAGTKIPALGLSALIIFWFASAIYTGIAAPELRESYGARPEADSATRNAAANLEQDASVCAWLAWCFLVIAAIAGWCTVRIQRLSSKEGFWRRLW</sequence>
<evidence type="ECO:0000313" key="3">
    <source>
        <dbReference type="EMBL" id="KAF7288407.1"/>
    </source>
</evidence>
<feature type="transmembrane region" description="Helical" evidence="2">
    <location>
        <begin position="120"/>
        <end position="140"/>
    </location>
</feature>
<evidence type="ECO:0000256" key="2">
    <source>
        <dbReference type="SAM" id="Phobius"/>
    </source>
</evidence>
<feature type="transmembrane region" description="Helical" evidence="2">
    <location>
        <begin position="85"/>
        <end position="108"/>
    </location>
</feature>
<gene>
    <name evidence="3" type="ORF">HMN09_01393200</name>
</gene>
<evidence type="ECO:0000313" key="4">
    <source>
        <dbReference type="Proteomes" id="UP000613580"/>
    </source>
</evidence>
<organism evidence="3 4">
    <name type="scientific">Mycena chlorophos</name>
    <name type="common">Agaric fungus</name>
    <name type="synonym">Agaricus chlorophos</name>
    <dbReference type="NCBI Taxonomy" id="658473"/>
    <lineage>
        <taxon>Eukaryota</taxon>
        <taxon>Fungi</taxon>
        <taxon>Dikarya</taxon>
        <taxon>Basidiomycota</taxon>
        <taxon>Agaricomycotina</taxon>
        <taxon>Agaricomycetes</taxon>
        <taxon>Agaricomycetidae</taxon>
        <taxon>Agaricales</taxon>
        <taxon>Marasmiineae</taxon>
        <taxon>Mycenaceae</taxon>
        <taxon>Mycena</taxon>
    </lineage>
</organism>
<comment type="caution">
    <text evidence="3">The sequence shown here is derived from an EMBL/GenBank/DDBJ whole genome shotgun (WGS) entry which is preliminary data.</text>
</comment>
<dbReference type="EMBL" id="JACAZE010000035">
    <property type="protein sequence ID" value="KAF7288407.1"/>
    <property type="molecule type" value="Genomic_DNA"/>
</dbReference>
<proteinExistence type="predicted"/>
<feature type="transmembrane region" description="Helical" evidence="2">
    <location>
        <begin position="223"/>
        <end position="240"/>
    </location>
</feature>
<keyword evidence="2" id="KW-0472">Membrane</keyword>
<name>A0A8H6VNL9_MYCCL</name>
<keyword evidence="2" id="KW-0812">Transmembrane</keyword>
<dbReference type="Proteomes" id="UP000613580">
    <property type="component" value="Unassembled WGS sequence"/>
</dbReference>
<feature type="compositionally biased region" description="Basic and acidic residues" evidence="1">
    <location>
        <begin position="1"/>
        <end position="14"/>
    </location>
</feature>
<feature type="transmembrane region" description="Helical" evidence="2">
    <location>
        <begin position="167"/>
        <end position="188"/>
    </location>
</feature>
<reference evidence="3" key="1">
    <citation type="submission" date="2020-05" db="EMBL/GenBank/DDBJ databases">
        <title>Mycena genomes resolve the evolution of fungal bioluminescence.</title>
        <authorList>
            <person name="Tsai I.J."/>
        </authorList>
    </citation>
    <scope>NUCLEOTIDE SEQUENCE</scope>
    <source>
        <strain evidence="3">110903Hualien_Pintung</strain>
    </source>
</reference>
<protein>
    <submittedName>
        <fullName evidence="3">Uncharacterized protein</fullName>
    </submittedName>
</protein>